<protein>
    <submittedName>
        <fullName evidence="1">2749_t:CDS:1</fullName>
    </submittedName>
</protein>
<dbReference type="EMBL" id="CAJVPY010005311">
    <property type="protein sequence ID" value="CAG8640425.1"/>
    <property type="molecule type" value="Genomic_DNA"/>
</dbReference>
<dbReference type="AlphaFoldDB" id="A0A9N9DL70"/>
<proteinExistence type="predicted"/>
<name>A0A9N9DL70_9GLOM</name>
<sequence>RKVYMSLYNVGCNICKEVARLRIIEGRFNCTKRVLSSREFALTNY</sequence>
<accession>A0A9N9DL70</accession>
<reference evidence="1" key="1">
    <citation type="submission" date="2021-06" db="EMBL/GenBank/DDBJ databases">
        <authorList>
            <person name="Kallberg Y."/>
            <person name="Tangrot J."/>
            <person name="Rosling A."/>
        </authorList>
    </citation>
    <scope>NUCLEOTIDE SEQUENCE</scope>
    <source>
        <strain evidence="1">MA453B</strain>
    </source>
</reference>
<keyword evidence="2" id="KW-1185">Reference proteome</keyword>
<feature type="non-terminal residue" evidence="1">
    <location>
        <position position="45"/>
    </location>
</feature>
<organism evidence="1 2">
    <name type="scientific">Dentiscutata erythropus</name>
    <dbReference type="NCBI Taxonomy" id="1348616"/>
    <lineage>
        <taxon>Eukaryota</taxon>
        <taxon>Fungi</taxon>
        <taxon>Fungi incertae sedis</taxon>
        <taxon>Mucoromycota</taxon>
        <taxon>Glomeromycotina</taxon>
        <taxon>Glomeromycetes</taxon>
        <taxon>Diversisporales</taxon>
        <taxon>Gigasporaceae</taxon>
        <taxon>Dentiscutata</taxon>
    </lineage>
</organism>
<gene>
    <name evidence="1" type="ORF">DERYTH_LOCUS9626</name>
</gene>
<comment type="caution">
    <text evidence="1">The sequence shown here is derived from an EMBL/GenBank/DDBJ whole genome shotgun (WGS) entry which is preliminary data.</text>
</comment>
<evidence type="ECO:0000313" key="1">
    <source>
        <dbReference type="EMBL" id="CAG8640425.1"/>
    </source>
</evidence>
<dbReference type="Proteomes" id="UP000789405">
    <property type="component" value="Unassembled WGS sequence"/>
</dbReference>
<evidence type="ECO:0000313" key="2">
    <source>
        <dbReference type="Proteomes" id="UP000789405"/>
    </source>
</evidence>